<keyword evidence="7 8" id="KW-0624">Polysaccharide degradation</keyword>
<dbReference type="PRINTS" id="PR00750">
    <property type="entry name" value="BETAAMYLASE"/>
</dbReference>
<keyword evidence="4 8" id="KW-0378">Hydrolase</keyword>
<dbReference type="Proteomes" id="UP001642409">
    <property type="component" value="Unassembled WGS sequence"/>
</dbReference>
<dbReference type="EMBL" id="CAXDID020000410">
    <property type="protein sequence ID" value="CAL6088731.1"/>
    <property type="molecule type" value="Genomic_DNA"/>
</dbReference>
<evidence type="ECO:0000256" key="7">
    <source>
        <dbReference type="ARBA" id="ARBA00023326"/>
    </source>
</evidence>
<dbReference type="SUPFAM" id="SSF51445">
    <property type="entry name" value="(Trans)glycosidases"/>
    <property type="match status" value="1"/>
</dbReference>
<dbReference type="EC" id="3.2.1.2" evidence="3 8"/>
<evidence type="ECO:0000256" key="1">
    <source>
        <dbReference type="ARBA" id="ARBA00000546"/>
    </source>
</evidence>
<proteinExistence type="inferred from homology"/>
<evidence type="ECO:0000256" key="5">
    <source>
        <dbReference type="ARBA" id="ARBA00023277"/>
    </source>
</evidence>
<name>A0AA86N6M3_9EUKA</name>
<reference evidence="9" key="1">
    <citation type="submission" date="2023-06" db="EMBL/GenBank/DDBJ databases">
        <authorList>
            <person name="Kurt Z."/>
        </authorList>
    </citation>
    <scope>NUCLEOTIDE SEQUENCE</scope>
</reference>
<evidence type="ECO:0000313" key="11">
    <source>
        <dbReference type="Proteomes" id="UP001642409"/>
    </source>
</evidence>
<dbReference type="PANTHER" id="PTHR31352:SF1">
    <property type="entry name" value="BETA-AMYLASE 3, CHLOROPLASTIC"/>
    <property type="match status" value="1"/>
</dbReference>
<dbReference type="InterPro" id="IPR017853">
    <property type="entry name" value="GH"/>
</dbReference>
<evidence type="ECO:0000256" key="6">
    <source>
        <dbReference type="ARBA" id="ARBA00023295"/>
    </source>
</evidence>
<keyword evidence="6 8" id="KW-0326">Glycosidase</keyword>
<sequence>MLSLLQILNVNVNVMMPLDTIKQDGSVKDMSFVQNSLKQLKAAGVNGIMMDVWWGIAEPQPNVYKFDGYYQVIDFARSIGLHVEPVMSFHKCGGNVGDSVTIPLPSWALDKAKSAKLLYMDQWGAMSEEYIAASADYQKVFPTSGSALRTPLTIYSEFMQAFNKAMSSFVTDGTIDNVQVGLGPCGEMRYPSYPSAKWKYPGVGAFQAFDPLMKKDFQDKAKAAGFMYDSPPTDAGTYNSRPEQANFFVNGYKTTYGNFFLSFYQNYLLTHAQAVLAEAKSVFKNTELAAKVAGIHWWYGTESHAAELTAGYYNTATNNGYAQIEEVLEDVQFDFTCLEMTDAGHANENCNSKPEELVRQVMNAVKQYSGSMGGENALEIYSKNSYDQILTQLRYAKGYIKHITYLRLTNTLLQSGNLQVFTDFVKSAKQI</sequence>
<dbReference type="Pfam" id="PF01373">
    <property type="entry name" value="Glyco_hydro_14"/>
    <property type="match status" value="1"/>
</dbReference>
<comment type="caution">
    <text evidence="9">The sequence shown here is derived from an EMBL/GenBank/DDBJ whole genome shotgun (WGS) entry which is preliminary data.</text>
</comment>
<evidence type="ECO:0000256" key="4">
    <source>
        <dbReference type="ARBA" id="ARBA00022801"/>
    </source>
</evidence>
<dbReference type="EMBL" id="CATOUU010000036">
    <property type="protein sequence ID" value="CAI9913820.1"/>
    <property type="molecule type" value="Genomic_DNA"/>
</dbReference>
<organism evidence="9">
    <name type="scientific">Hexamita inflata</name>
    <dbReference type="NCBI Taxonomy" id="28002"/>
    <lineage>
        <taxon>Eukaryota</taxon>
        <taxon>Metamonada</taxon>
        <taxon>Diplomonadida</taxon>
        <taxon>Hexamitidae</taxon>
        <taxon>Hexamitinae</taxon>
        <taxon>Hexamita</taxon>
    </lineage>
</organism>
<evidence type="ECO:0000256" key="3">
    <source>
        <dbReference type="ARBA" id="ARBA00012594"/>
    </source>
</evidence>
<dbReference type="PANTHER" id="PTHR31352">
    <property type="entry name" value="BETA-AMYLASE 1, CHLOROPLASTIC"/>
    <property type="match status" value="1"/>
</dbReference>
<accession>A0AA86N6M3</accession>
<dbReference type="GO" id="GO:0000272">
    <property type="term" value="P:polysaccharide catabolic process"/>
    <property type="evidence" value="ECO:0007669"/>
    <property type="project" value="UniProtKB-KW"/>
</dbReference>
<dbReference type="AlphaFoldDB" id="A0AA86N6M3"/>
<dbReference type="PROSITE" id="PS00506">
    <property type="entry name" value="BETA_AMYLASE_1"/>
    <property type="match status" value="1"/>
</dbReference>
<dbReference type="Gene3D" id="3.20.20.80">
    <property type="entry name" value="Glycosidases"/>
    <property type="match status" value="1"/>
</dbReference>
<keyword evidence="5 8" id="KW-0119">Carbohydrate metabolism</keyword>
<evidence type="ECO:0000256" key="2">
    <source>
        <dbReference type="ARBA" id="ARBA00005652"/>
    </source>
</evidence>
<comment type="catalytic activity">
    <reaction evidence="1 8">
        <text>Hydrolysis of (1-&gt;4)-alpha-D-glucosidic linkages in polysaccharides so as to remove successive maltose units from the non-reducing ends of the chains.</text>
        <dbReference type="EC" id="3.2.1.2"/>
    </reaction>
</comment>
<protein>
    <recommendedName>
        <fullName evidence="3 8">Beta-amylase</fullName>
        <ecNumber evidence="3 8">3.2.1.2</ecNumber>
    </recommendedName>
</protein>
<evidence type="ECO:0000313" key="10">
    <source>
        <dbReference type="EMBL" id="CAL6088731.1"/>
    </source>
</evidence>
<evidence type="ECO:0000256" key="8">
    <source>
        <dbReference type="RuleBase" id="RU000509"/>
    </source>
</evidence>
<dbReference type="InterPro" id="IPR018238">
    <property type="entry name" value="Glyco_hydro_14_CS"/>
</dbReference>
<evidence type="ECO:0000313" key="9">
    <source>
        <dbReference type="EMBL" id="CAI9913820.1"/>
    </source>
</evidence>
<dbReference type="GO" id="GO:0016161">
    <property type="term" value="F:beta-amylase activity"/>
    <property type="evidence" value="ECO:0007669"/>
    <property type="project" value="UniProtKB-EC"/>
</dbReference>
<dbReference type="InterPro" id="IPR001554">
    <property type="entry name" value="Glyco_hydro_14"/>
</dbReference>
<reference evidence="10 11" key="2">
    <citation type="submission" date="2024-07" db="EMBL/GenBank/DDBJ databases">
        <authorList>
            <person name="Akdeniz Z."/>
        </authorList>
    </citation>
    <scope>NUCLEOTIDE SEQUENCE [LARGE SCALE GENOMIC DNA]</scope>
</reference>
<comment type="similarity">
    <text evidence="2 8">Belongs to the glycosyl hydrolase 14 family.</text>
</comment>
<gene>
    <name evidence="9" type="ORF">HINF_LOCUS1465</name>
    <name evidence="10" type="ORF">HINF_LOCUS64269</name>
</gene>
<keyword evidence="11" id="KW-1185">Reference proteome</keyword>